<dbReference type="Proteomes" id="UP000003835">
    <property type="component" value="Unassembled WGS sequence"/>
</dbReference>
<accession>B4VVA1</accession>
<dbReference type="STRING" id="118168.MC7420_4144"/>
<dbReference type="eggNOG" id="ENOG5031XSK">
    <property type="taxonomic scope" value="Bacteria"/>
</dbReference>
<dbReference type="EMBL" id="DS989854">
    <property type="protein sequence ID" value="EDX74159.1"/>
    <property type="molecule type" value="Genomic_DNA"/>
</dbReference>
<dbReference type="HOGENOM" id="CLU_149887_0_0_3"/>
<protein>
    <submittedName>
        <fullName evidence="1">Uncharacterized protein</fullName>
    </submittedName>
</protein>
<gene>
    <name evidence="1" type="ORF">MC7420_4144</name>
</gene>
<dbReference type="OrthoDB" id="463029at2"/>
<dbReference type="RefSeq" id="WP_006102464.1">
    <property type="nucleotide sequence ID" value="NZ_DS989854.1"/>
</dbReference>
<dbReference type="AlphaFoldDB" id="B4VVA1"/>
<evidence type="ECO:0000313" key="2">
    <source>
        <dbReference type="Proteomes" id="UP000003835"/>
    </source>
</evidence>
<name>B4VVA1_9CYAN</name>
<sequence length="144" mass="15781">MPKILLEGQEIILTPEQAATDQAITDTLLPFYPDIANATFKRTENEGETLIEIVKRPGTKGNIYTPLQILKDSPEYINPVILLAVQLKALEIQGALTLETLILLQPTLQNTTQFGEKESTEIKRVASALKSASPIPAKTPILGF</sequence>
<organism evidence="1 2">
    <name type="scientific">Coleofasciculus chthonoplastes PCC 7420</name>
    <dbReference type="NCBI Taxonomy" id="118168"/>
    <lineage>
        <taxon>Bacteria</taxon>
        <taxon>Bacillati</taxon>
        <taxon>Cyanobacteriota</taxon>
        <taxon>Cyanophyceae</taxon>
        <taxon>Coleofasciculales</taxon>
        <taxon>Coleofasciculaceae</taxon>
        <taxon>Coleofasciculus</taxon>
    </lineage>
</organism>
<evidence type="ECO:0000313" key="1">
    <source>
        <dbReference type="EMBL" id="EDX74159.1"/>
    </source>
</evidence>
<keyword evidence="2" id="KW-1185">Reference proteome</keyword>
<reference evidence="1 2" key="1">
    <citation type="submission" date="2008-07" db="EMBL/GenBank/DDBJ databases">
        <authorList>
            <person name="Tandeau de Marsac N."/>
            <person name="Ferriera S."/>
            <person name="Johnson J."/>
            <person name="Kravitz S."/>
            <person name="Beeson K."/>
            <person name="Sutton G."/>
            <person name="Rogers Y.-H."/>
            <person name="Friedman R."/>
            <person name="Frazier M."/>
            <person name="Venter J.C."/>
        </authorList>
    </citation>
    <scope>NUCLEOTIDE SEQUENCE [LARGE SCALE GENOMIC DNA]</scope>
    <source>
        <strain evidence="1 2">PCC 7420</strain>
    </source>
</reference>
<proteinExistence type="predicted"/>